<reference evidence="4" key="1">
    <citation type="submission" date="2020-02" db="EMBL/GenBank/DDBJ databases">
        <authorList>
            <person name="Meier V. D."/>
        </authorList>
    </citation>
    <scope>NUCLEOTIDE SEQUENCE</scope>
    <source>
        <strain evidence="4">AVDCRST_MAG05</strain>
    </source>
</reference>
<keyword evidence="4" id="KW-0808">Transferase</keyword>
<dbReference type="GO" id="GO:0050242">
    <property type="term" value="F:pyruvate, phosphate dikinase activity"/>
    <property type="evidence" value="ECO:0007669"/>
    <property type="project" value="InterPro"/>
</dbReference>
<keyword evidence="4" id="KW-0670">Pyruvate</keyword>
<evidence type="ECO:0000259" key="3">
    <source>
        <dbReference type="Pfam" id="PF02896"/>
    </source>
</evidence>
<dbReference type="InterPro" id="IPR040442">
    <property type="entry name" value="Pyrv_kinase-like_dom_sf"/>
</dbReference>
<sequence length="324" mass="35385">RRARELGAEGIGLCRTEHMFMQGERLKIMREMILSEGDEALGEALSKLEPMQVEDFEGIFRAMDGLPVTVRLLDPPLHEFLPDSKDLAAEIADSEARGEDAGEQRRQLRVAEGLEERNPMLGLRGVRLGLLKPEVYLMQGRAIAKAAKTVREEGGHPVVEIMIPLVALAPELRRMRAMLEGELAGEGIPIGTMIELPRACAVADKIAATADFFSFGTNDLTQMVCGISRDDAEEKFLADYLREGILSFNPFQTIDRDGVGQFVKTAIERGRGQNPNLKLGVCGEHGGDPKSVAFFHEVGLDYVSCSPFRVPGARLAAAQAALEG</sequence>
<evidence type="ECO:0000313" key="4">
    <source>
        <dbReference type="EMBL" id="CAA9512207.1"/>
    </source>
</evidence>
<dbReference type="InterPro" id="IPR015813">
    <property type="entry name" value="Pyrv/PenolPyrv_kinase-like_dom"/>
</dbReference>
<dbReference type="EMBL" id="CADCVM010000347">
    <property type="protein sequence ID" value="CAA9512207.1"/>
    <property type="molecule type" value="Genomic_DNA"/>
</dbReference>
<dbReference type="InterPro" id="IPR010121">
    <property type="entry name" value="Pyruvate_phosphate_dikinase"/>
</dbReference>
<keyword evidence="4" id="KW-0418">Kinase</keyword>
<feature type="non-terminal residue" evidence="4">
    <location>
        <position position="1"/>
    </location>
</feature>
<gene>
    <name evidence="4" type="ORF">AVDCRST_MAG05-3095</name>
</gene>
<organism evidence="4">
    <name type="scientific">uncultured Rubrobacteraceae bacterium</name>
    <dbReference type="NCBI Taxonomy" id="349277"/>
    <lineage>
        <taxon>Bacteria</taxon>
        <taxon>Bacillati</taxon>
        <taxon>Actinomycetota</taxon>
        <taxon>Rubrobacteria</taxon>
        <taxon>Rubrobacterales</taxon>
        <taxon>Rubrobacteraceae</taxon>
        <taxon>environmental samples</taxon>
    </lineage>
</organism>
<dbReference type="AlphaFoldDB" id="A0A6J4T347"/>
<name>A0A6J4T347_9ACTN</name>
<dbReference type="GO" id="GO:0016301">
    <property type="term" value="F:kinase activity"/>
    <property type="evidence" value="ECO:0007669"/>
    <property type="project" value="UniProtKB-KW"/>
</dbReference>
<dbReference type="SUPFAM" id="SSF51621">
    <property type="entry name" value="Phosphoenolpyruvate/pyruvate domain"/>
    <property type="match status" value="1"/>
</dbReference>
<evidence type="ECO:0000256" key="1">
    <source>
        <dbReference type="ARBA" id="ARBA00020138"/>
    </source>
</evidence>
<dbReference type="PANTHER" id="PTHR22931:SF9">
    <property type="entry name" value="PYRUVATE, PHOSPHATE DIKINASE 1, CHLOROPLASTIC"/>
    <property type="match status" value="1"/>
</dbReference>
<dbReference type="Gene3D" id="3.20.20.60">
    <property type="entry name" value="Phosphoenolpyruvate-binding domains"/>
    <property type="match status" value="1"/>
</dbReference>
<dbReference type="PANTHER" id="PTHR22931">
    <property type="entry name" value="PHOSPHOENOLPYRUVATE DIKINASE-RELATED"/>
    <property type="match status" value="1"/>
</dbReference>
<dbReference type="InterPro" id="IPR000121">
    <property type="entry name" value="PEP_util_C"/>
</dbReference>
<evidence type="ECO:0000256" key="2">
    <source>
        <dbReference type="ARBA" id="ARBA00032883"/>
    </source>
</evidence>
<feature type="domain" description="PEP-utilising enzyme C-terminal" evidence="3">
    <location>
        <begin position="2"/>
        <end position="320"/>
    </location>
</feature>
<protein>
    <recommendedName>
        <fullName evidence="1">Pyruvate, phosphate dikinase</fullName>
    </recommendedName>
    <alternativeName>
        <fullName evidence="2">Pyruvate, orthophosphate dikinase</fullName>
    </alternativeName>
</protein>
<proteinExistence type="predicted"/>
<dbReference type="Pfam" id="PF02896">
    <property type="entry name" value="PEP-utilizers_C"/>
    <property type="match status" value="1"/>
</dbReference>
<accession>A0A6J4T347</accession>